<feature type="binding site" evidence="13">
    <location>
        <position position="189"/>
    </location>
    <ligand>
        <name>FAD</name>
        <dbReference type="ChEBI" id="CHEBI:57692"/>
    </ligand>
</feature>
<dbReference type="GO" id="GO:0005504">
    <property type="term" value="F:fatty acid binding"/>
    <property type="evidence" value="ECO:0007669"/>
    <property type="project" value="TreeGrafter"/>
</dbReference>
<evidence type="ECO:0000256" key="9">
    <source>
        <dbReference type="ARBA" id="ARBA00023098"/>
    </source>
</evidence>
<dbReference type="Pfam" id="PF22924">
    <property type="entry name" value="ACOX_C_alpha1"/>
    <property type="match status" value="2"/>
</dbReference>
<dbReference type="GO" id="GO:0005777">
    <property type="term" value="C:peroxisome"/>
    <property type="evidence" value="ECO:0007669"/>
    <property type="project" value="UniProtKB-SubCell"/>
</dbReference>
<dbReference type="GO" id="GO:0033540">
    <property type="term" value="P:fatty acid beta-oxidation using acyl-CoA oxidase"/>
    <property type="evidence" value="ECO:0007669"/>
    <property type="project" value="TreeGrafter"/>
</dbReference>
<comment type="similarity">
    <text evidence="4 11">Belongs to the acyl-CoA oxidase family.</text>
</comment>
<dbReference type="GO" id="GO:0071949">
    <property type="term" value="F:FAD binding"/>
    <property type="evidence" value="ECO:0007669"/>
    <property type="project" value="InterPro"/>
</dbReference>
<evidence type="ECO:0000256" key="7">
    <source>
        <dbReference type="ARBA" id="ARBA00022832"/>
    </source>
</evidence>
<protein>
    <recommendedName>
        <fullName evidence="11">Acyl-coenzyme A oxidase</fullName>
    </recommendedName>
</protein>
<dbReference type="InterPro" id="IPR036250">
    <property type="entry name" value="AcylCo_DH-like_C"/>
</dbReference>
<dbReference type="AlphaFoldDB" id="A0A9P0FNI2"/>
<feature type="domain" description="Acyl-CoA oxidase C-alpha1" evidence="16">
    <location>
        <begin position="286"/>
        <end position="371"/>
    </location>
</feature>
<evidence type="ECO:0000256" key="2">
    <source>
        <dbReference type="ARBA" id="ARBA00004275"/>
    </source>
</evidence>
<feature type="active site" description="Proton acceptor" evidence="12">
    <location>
        <position position="511"/>
    </location>
</feature>
<keyword evidence="10" id="KW-0576">Peroxisome</keyword>
<comment type="subcellular location">
    <subcellularLocation>
        <location evidence="2">Peroxisome</location>
    </subcellularLocation>
</comment>
<dbReference type="Proteomes" id="UP001154078">
    <property type="component" value="Chromosome 8"/>
</dbReference>
<evidence type="ECO:0000259" key="15">
    <source>
        <dbReference type="Pfam" id="PF14749"/>
    </source>
</evidence>
<dbReference type="Gene3D" id="1.10.540.10">
    <property type="entry name" value="Acyl-CoA dehydrogenase/oxidase, N-terminal domain"/>
    <property type="match status" value="1"/>
</dbReference>
<dbReference type="FunFam" id="1.20.140.10:FF:000005">
    <property type="entry name" value="Acyl-coenzyme A oxidase"/>
    <property type="match status" value="1"/>
</dbReference>
<dbReference type="InterPro" id="IPR046373">
    <property type="entry name" value="Acyl-CoA_Oxase/DH_mid-dom_sf"/>
</dbReference>
<feature type="binding site" evidence="13">
    <location>
        <position position="150"/>
    </location>
    <ligand>
        <name>FAD</name>
        <dbReference type="ChEBI" id="CHEBI:57692"/>
    </ligand>
</feature>
<evidence type="ECO:0000256" key="13">
    <source>
        <dbReference type="PIRSR" id="PIRSR000168-2"/>
    </source>
</evidence>
<evidence type="ECO:0000256" key="11">
    <source>
        <dbReference type="PIRNR" id="PIRNR000168"/>
    </source>
</evidence>
<dbReference type="GO" id="GO:0055088">
    <property type="term" value="P:lipid homeostasis"/>
    <property type="evidence" value="ECO:0007669"/>
    <property type="project" value="TreeGrafter"/>
</dbReference>
<comment type="pathway">
    <text evidence="3">Lipid metabolism; peroxisomal fatty acid beta-oxidation.</text>
</comment>
<keyword evidence="6 11" id="KW-0274">FAD</keyword>
<dbReference type="Pfam" id="PF14749">
    <property type="entry name" value="Acyl-CoA_ox_N"/>
    <property type="match status" value="1"/>
</dbReference>
<keyword evidence="7" id="KW-0276">Fatty acid metabolism</keyword>
<evidence type="ECO:0000256" key="12">
    <source>
        <dbReference type="PIRSR" id="PIRSR000168-1"/>
    </source>
</evidence>
<organism evidence="17 18">
    <name type="scientific">Brassicogethes aeneus</name>
    <name type="common">Rape pollen beetle</name>
    <name type="synonym">Meligethes aeneus</name>
    <dbReference type="NCBI Taxonomy" id="1431903"/>
    <lineage>
        <taxon>Eukaryota</taxon>
        <taxon>Metazoa</taxon>
        <taxon>Ecdysozoa</taxon>
        <taxon>Arthropoda</taxon>
        <taxon>Hexapoda</taxon>
        <taxon>Insecta</taxon>
        <taxon>Pterygota</taxon>
        <taxon>Neoptera</taxon>
        <taxon>Endopterygota</taxon>
        <taxon>Coleoptera</taxon>
        <taxon>Polyphaga</taxon>
        <taxon>Cucujiformia</taxon>
        <taxon>Nitidulidae</taxon>
        <taxon>Meligethinae</taxon>
        <taxon>Brassicogethes</taxon>
    </lineage>
</organism>
<dbReference type="SUPFAM" id="SSF56645">
    <property type="entry name" value="Acyl-CoA dehydrogenase NM domain-like"/>
    <property type="match status" value="1"/>
</dbReference>
<dbReference type="FunFam" id="1.10.540.10:FF:000033">
    <property type="entry name" value="Acyl-coenzyme A oxidase"/>
    <property type="match status" value="1"/>
</dbReference>
<keyword evidence="18" id="KW-1185">Reference proteome</keyword>
<feature type="domain" description="Acyl-coenzyme A oxidase N-terminal" evidence="15">
    <location>
        <begin position="18"/>
        <end position="144"/>
    </location>
</feature>
<dbReference type="InterPro" id="IPR055060">
    <property type="entry name" value="ACOX_C_alpha1"/>
</dbReference>
<dbReference type="OrthoDB" id="538336at2759"/>
<accession>A0A9P0FNI2</accession>
<dbReference type="InterPro" id="IPR002655">
    <property type="entry name" value="Acyl-CoA_oxidase_C"/>
</dbReference>
<evidence type="ECO:0000256" key="3">
    <source>
        <dbReference type="ARBA" id="ARBA00004846"/>
    </source>
</evidence>
<dbReference type="InterPro" id="IPR009100">
    <property type="entry name" value="AcylCoA_DH/oxidase_NM_dom_sf"/>
</dbReference>
<dbReference type="FunFam" id="2.40.110.10:FF:000003">
    <property type="entry name" value="Acyl-coenzyme A oxidase"/>
    <property type="match status" value="1"/>
</dbReference>
<dbReference type="FunFam" id="1.20.140.10:FF:000013">
    <property type="entry name" value="Acyl-coenzyme A oxidase"/>
    <property type="match status" value="1"/>
</dbReference>
<evidence type="ECO:0000256" key="8">
    <source>
        <dbReference type="ARBA" id="ARBA00023002"/>
    </source>
</evidence>
<name>A0A9P0FNI2_BRAAE</name>
<keyword evidence="9" id="KW-0443">Lipid metabolism</keyword>
<evidence type="ECO:0000256" key="1">
    <source>
        <dbReference type="ARBA" id="ARBA00001974"/>
    </source>
</evidence>
<comment type="cofactor">
    <cofactor evidence="1">
        <name>FAD</name>
        <dbReference type="ChEBI" id="CHEBI:57692"/>
    </cofactor>
</comment>
<gene>
    <name evidence="17" type="ORF">MELIAE_LOCUS11328</name>
</gene>
<feature type="domain" description="Acyl-CoA oxidase C-terminal" evidence="14">
    <location>
        <begin position="560"/>
        <end position="739"/>
    </location>
</feature>
<dbReference type="GO" id="GO:0003997">
    <property type="term" value="F:acyl-CoA oxidase activity"/>
    <property type="evidence" value="ECO:0007669"/>
    <property type="project" value="InterPro"/>
</dbReference>
<dbReference type="PIRSF" id="PIRSF000168">
    <property type="entry name" value="Acyl-CoA_oxidase"/>
    <property type="match status" value="1"/>
</dbReference>
<keyword evidence="8" id="KW-0560">Oxidoreductase</keyword>
<feature type="domain" description="Acyl-CoA oxidase C-alpha1" evidence="16">
    <location>
        <begin position="373"/>
        <end position="526"/>
    </location>
</feature>
<keyword evidence="5 11" id="KW-0285">Flavoprotein</keyword>
<dbReference type="InterPro" id="IPR012258">
    <property type="entry name" value="Acyl-CoA_oxidase"/>
</dbReference>
<dbReference type="SUPFAM" id="SSF47203">
    <property type="entry name" value="Acyl-CoA dehydrogenase C-terminal domain-like"/>
    <property type="match status" value="3"/>
</dbReference>
<evidence type="ECO:0000256" key="6">
    <source>
        <dbReference type="ARBA" id="ARBA00022827"/>
    </source>
</evidence>
<dbReference type="Gene3D" id="2.40.110.10">
    <property type="entry name" value="Butyryl-CoA Dehydrogenase, subunit A, domain 2"/>
    <property type="match status" value="1"/>
</dbReference>
<proteinExistence type="inferred from homology"/>
<reference evidence="17" key="1">
    <citation type="submission" date="2021-12" db="EMBL/GenBank/DDBJ databases">
        <authorList>
            <person name="King R."/>
        </authorList>
    </citation>
    <scope>NUCLEOTIDE SEQUENCE</scope>
</reference>
<dbReference type="Pfam" id="PF01756">
    <property type="entry name" value="ACOX"/>
    <property type="match status" value="1"/>
</dbReference>
<evidence type="ECO:0000256" key="10">
    <source>
        <dbReference type="ARBA" id="ARBA00023140"/>
    </source>
</evidence>
<dbReference type="EMBL" id="OV121139">
    <property type="protein sequence ID" value="CAH0562109.1"/>
    <property type="molecule type" value="Genomic_DNA"/>
</dbReference>
<evidence type="ECO:0000313" key="17">
    <source>
        <dbReference type="EMBL" id="CAH0562109.1"/>
    </source>
</evidence>
<dbReference type="PANTHER" id="PTHR10909:SF250">
    <property type="entry name" value="PEROXISOMAL ACYL-COENZYME A OXIDASE 1"/>
    <property type="match status" value="1"/>
</dbReference>
<dbReference type="InterPro" id="IPR037069">
    <property type="entry name" value="AcylCoA_DH/ox_N_sf"/>
</dbReference>
<evidence type="ECO:0000259" key="14">
    <source>
        <dbReference type="Pfam" id="PF01756"/>
    </source>
</evidence>
<dbReference type="PANTHER" id="PTHR10909">
    <property type="entry name" value="ELECTRON TRANSPORT OXIDOREDUCTASE"/>
    <property type="match status" value="1"/>
</dbReference>
<dbReference type="InterPro" id="IPR029320">
    <property type="entry name" value="Acyl-CoA_ox_N"/>
</dbReference>
<evidence type="ECO:0000313" key="18">
    <source>
        <dbReference type="Proteomes" id="UP001154078"/>
    </source>
</evidence>
<sequence>MAKINEDLLKERKKCSFNTAELTHLLDGGKDKTLERRSREHFFLDDPELRSKIPSEYLSHKEKYEEAIRKSCILFRKVQELQEAGKGGMDNYREILGGQLGSAILKDGNPITLHYVMFIPTIMGQGNFEQQAEWIQKAWTCSIIGTYAQTELGHGTFIRGLETTATYDPKTEEFVLNSPTLTSYKWWPGGLGHSANFAIVVAQLYTQGKCHGIHPFIVQLRDEETHMPMKGIKIGEIGCKLGMNSTNNGYLGFENYRIPRTNLLMKNNKVLPDGTYVKSPSSKLTYGTMIFVRVVLVQDCASYMKKAVTIATRYSAVRHQSEMKPNCPEPQIIDYVTQQYKLFPYIAMSFAFQYSASWLWDIYNNVTGELESVVLVQDCASYMKKAVTIATRYSAVRHQSEMKPNCPEPQIIDYVTQQYKLFPYIAMSFAFQYSASWLWDIYNNVTGELESGQLENLPELHALACCLKAVGTADCAAGVETLRLACGGHGYMTASNLPSTYGLATAMCTYEGENTVLLLQTARYLIKIWQNKKNIQNLPTVRYLDNALFNNRSYEKSVSWILSALQQVAAAKIDLANKHINDRVRQGKAYEDAWNETSIELVAAADAHCRTFLLDIFNLTVNNFQSISPELKAVLTDLLELYAVHTAIRMTGDLLRFTNTIGKDVEALQLWLEELLAKIRPNAIGIVDSFDIRDEVLGSALGAYDGNVYERLFAEAQKSPLNHEPVNKSFGLYLKPFLKNNL</sequence>
<evidence type="ECO:0000256" key="5">
    <source>
        <dbReference type="ARBA" id="ARBA00022630"/>
    </source>
</evidence>
<dbReference type="Gene3D" id="1.20.140.10">
    <property type="entry name" value="Butyryl-CoA Dehydrogenase, subunit A, domain 3"/>
    <property type="match status" value="3"/>
</dbReference>
<evidence type="ECO:0000259" key="16">
    <source>
        <dbReference type="Pfam" id="PF22924"/>
    </source>
</evidence>
<evidence type="ECO:0000256" key="4">
    <source>
        <dbReference type="ARBA" id="ARBA00006288"/>
    </source>
</evidence>